<evidence type="ECO:0000256" key="2">
    <source>
        <dbReference type="ARBA" id="ARBA00022679"/>
    </source>
</evidence>
<feature type="region of interest" description="Disordered" evidence="12">
    <location>
        <begin position="762"/>
        <end position="795"/>
    </location>
</feature>
<feature type="compositionally biased region" description="Polar residues" evidence="12">
    <location>
        <begin position="595"/>
        <end position="611"/>
    </location>
</feature>
<keyword evidence="2 11" id="KW-0808">Transferase</keyword>
<comment type="subcellular location">
    <subcellularLocation>
        <location evidence="1">Endomembrane system</location>
        <topology evidence="1">Multi-pass membrane protein</topology>
    </subcellularLocation>
</comment>
<feature type="compositionally biased region" description="Polar residues" evidence="12">
    <location>
        <begin position="84"/>
        <end position="94"/>
    </location>
</feature>
<dbReference type="OrthoDB" id="9909019at2759"/>
<evidence type="ECO:0000256" key="8">
    <source>
        <dbReference type="ARBA" id="ARBA00023315"/>
    </source>
</evidence>
<dbReference type="GO" id="GO:0019706">
    <property type="term" value="F:protein-cysteine S-palmitoyltransferase activity"/>
    <property type="evidence" value="ECO:0007669"/>
    <property type="project" value="UniProtKB-EC"/>
</dbReference>
<feature type="transmembrane region" description="Helical" evidence="11">
    <location>
        <begin position="217"/>
        <end position="238"/>
    </location>
</feature>
<evidence type="ECO:0000256" key="7">
    <source>
        <dbReference type="ARBA" id="ARBA00023288"/>
    </source>
</evidence>
<dbReference type="InterPro" id="IPR039859">
    <property type="entry name" value="PFA4/ZDH16/20/ERF2-like"/>
</dbReference>
<evidence type="ECO:0000313" key="15">
    <source>
        <dbReference type="Proteomes" id="UP001150569"/>
    </source>
</evidence>
<feature type="region of interest" description="Disordered" evidence="12">
    <location>
        <begin position="82"/>
        <end position="126"/>
    </location>
</feature>
<sequence>MRFSDEVTGPDEAHLRLSIPSRTRSLRPAAALEPLLLTPTSPDVSPLPPRPQQLPSPPALNTANASRSIFQALAMDPAEADRLSMTTVSATSRPPGSRANGEGPAHPPHSSCQPPPPPPTTTATNRHSARVAPGLGLDRMGAAGPVPSATTVHVRPAHYRRRYKIKGDRRVHVFLGGRLVTSRTWTPFVMAVGLIAAPVVLFCVFECPFIWHEVSPVWVILFGYLTLLVFSNMICAAWTDPGILPPDLHHDPMSYVTAGEPGLTNAATGVGSTTGSRSMSFPNLQTPPALHPNFVSADPNFAYNHSTTKQVLIHGVAIRLKYCDTCHIYRPPRASHCRQCNVCVENEDHHCAWLNNCVGRRNYRYFFIFVASCTALCAYVFSFALWNLLKPLVRDELDDEGQPYTFGSSLGRSPVSLVLIIYSFVFFWSVGGLTAYHIYLMSRNLTTHEQIKSSYSAGRRRYTSPFGVKASCLSNFCYVLCRPRPEPPVNWREYVDPAELPGNHGAGGAADGARPATADSTSTSGQLSQSAGLGAIMSPRPSIHSPPVNHVPWHRISRPGPGGLAAQYRLGAALDPLSATGPESVAFNDHPRLHQTPSDHSIRSHNGSVATRINHHASSSQDLISSDSPGSPFASLPPQIDPSPVLPPQQDRPSFTATTTAKYAVHPNPASGVSSYYTSQSSLSPSTSTGHDPLNGSVPPHLPSLPSHSLSFHLFHPAAAAPSTEGSNASLNATLHTRSPHPEAPAEPIAADYELHALDKDHRQRHTSTPVPTRPVRTPSDRARHTTSHQWPVVI</sequence>
<feature type="compositionally biased region" description="Polar residues" evidence="12">
    <location>
        <begin position="519"/>
        <end position="531"/>
    </location>
</feature>
<dbReference type="PANTHER" id="PTHR22883:SF43">
    <property type="entry name" value="PALMITOYLTRANSFERASE APP"/>
    <property type="match status" value="1"/>
</dbReference>
<feature type="region of interest" description="Disordered" evidence="12">
    <location>
        <begin position="1"/>
        <end position="62"/>
    </location>
</feature>
<dbReference type="PANTHER" id="PTHR22883">
    <property type="entry name" value="ZINC FINGER DHHC DOMAIN CONTAINING PROTEIN"/>
    <property type="match status" value="1"/>
</dbReference>
<comment type="domain">
    <text evidence="11">The DHHC domain is required for palmitoyltransferase activity.</text>
</comment>
<keyword evidence="15" id="KW-1185">Reference proteome</keyword>
<feature type="region of interest" description="Disordered" evidence="12">
    <location>
        <begin position="666"/>
        <end position="702"/>
    </location>
</feature>
<evidence type="ECO:0000256" key="12">
    <source>
        <dbReference type="SAM" id="MobiDB-lite"/>
    </source>
</evidence>
<keyword evidence="4 11" id="KW-1133">Transmembrane helix</keyword>
<feature type="compositionally biased region" description="Low complexity" evidence="12">
    <location>
        <begin position="618"/>
        <end position="631"/>
    </location>
</feature>
<keyword evidence="6" id="KW-0564">Palmitate</keyword>
<keyword evidence="7" id="KW-0449">Lipoprotein</keyword>
<feature type="region of interest" description="Disordered" evidence="12">
    <location>
        <begin position="500"/>
        <end position="545"/>
    </location>
</feature>
<feature type="region of interest" description="Disordered" evidence="12">
    <location>
        <begin position="721"/>
        <end position="745"/>
    </location>
</feature>
<keyword evidence="5 11" id="KW-0472">Membrane</keyword>
<evidence type="ECO:0000256" key="5">
    <source>
        <dbReference type="ARBA" id="ARBA00023136"/>
    </source>
</evidence>
<feature type="compositionally biased region" description="Pro residues" evidence="12">
    <location>
        <begin position="45"/>
        <end position="58"/>
    </location>
</feature>
<gene>
    <name evidence="14" type="primary">ERF2_1</name>
    <name evidence="14" type="ORF">IWQ60_007779</name>
</gene>
<dbReference type="EMBL" id="JANBPT010000542">
    <property type="protein sequence ID" value="KAJ1917423.1"/>
    <property type="molecule type" value="Genomic_DNA"/>
</dbReference>
<keyword evidence="3 11" id="KW-0812">Transmembrane</keyword>
<feature type="compositionally biased region" description="Low complexity" evidence="12">
    <location>
        <begin position="767"/>
        <end position="778"/>
    </location>
</feature>
<dbReference type="InterPro" id="IPR001594">
    <property type="entry name" value="Palmitoyltrfase_DHHC"/>
</dbReference>
<dbReference type="GO" id="GO:0005783">
    <property type="term" value="C:endoplasmic reticulum"/>
    <property type="evidence" value="ECO:0007669"/>
    <property type="project" value="TreeGrafter"/>
</dbReference>
<feature type="region of interest" description="Disordered" evidence="12">
    <location>
        <begin position="581"/>
        <end position="654"/>
    </location>
</feature>
<evidence type="ECO:0000313" key="14">
    <source>
        <dbReference type="EMBL" id="KAJ1917423.1"/>
    </source>
</evidence>
<comment type="catalytic activity">
    <reaction evidence="10 11">
        <text>L-cysteinyl-[protein] + hexadecanoyl-CoA = S-hexadecanoyl-L-cysteinyl-[protein] + CoA</text>
        <dbReference type="Rhea" id="RHEA:36683"/>
        <dbReference type="Rhea" id="RHEA-COMP:10131"/>
        <dbReference type="Rhea" id="RHEA-COMP:11032"/>
        <dbReference type="ChEBI" id="CHEBI:29950"/>
        <dbReference type="ChEBI" id="CHEBI:57287"/>
        <dbReference type="ChEBI" id="CHEBI:57379"/>
        <dbReference type="ChEBI" id="CHEBI:74151"/>
        <dbReference type="EC" id="2.3.1.225"/>
    </reaction>
</comment>
<feature type="compositionally biased region" description="Polar residues" evidence="12">
    <location>
        <begin position="724"/>
        <end position="737"/>
    </location>
</feature>
<feature type="compositionally biased region" description="Low complexity" evidence="12">
    <location>
        <begin position="671"/>
        <end position="689"/>
    </location>
</feature>
<comment type="caution">
    <text evidence="14">The sequence shown here is derived from an EMBL/GenBank/DDBJ whole genome shotgun (WGS) entry which is preliminary data.</text>
</comment>
<reference evidence="14" key="1">
    <citation type="submission" date="2022-07" db="EMBL/GenBank/DDBJ databases">
        <title>Phylogenomic reconstructions and comparative analyses of Kickxellomycotina fungi.</title>
        <authorList>
            <person name="Reynolds N.K."/>
            <person name="Stajich J.E."/>
            <person name="Barry K."/>
            <person name="Grigoriev I.V."/>
            <person name="Crous P."/>
            <person name="Smith M.E."/>
        </authorList>
    </citation>
    <scope>NUCLEOTIDE SEQUENCE</scope>
    <source>
        <strain evidence="14">RSA 861</strain>
    </source>
</reference>
<comment type="similarity">
    <text evidence="9">Belongs to the DHHC palmitoyltransferase family. ERF2/ZDHHC9 subfamily.</text>
</comment>
<evidence type="ECO:0000256" key="3">
    <source>
        <dbReference type="ARBA" id="ARBA00022692"/>
    </source>
</evidence>
<feature type="transmembrane region" description="Helical" evidence="11">
    <location>
        <begin position="188"/>
        <end position="211"/>
    </location>
</feature>
<feature type="domain" description="Palmitoyltransferase DHHC" evidence="13">
    <location>
        <begin position="319"/>
        <end position="453"/>
    </location>
</feature>
<dbReference type="AlphaFoldDB" id="A0A9W8DN54"/>
<evidence type="ECO:0000256" key="1">
    <source>
        <dbReference type="ARBA" id="ARBA00004127"/>
    </source>
</evidence>
<accession>A0A9W8DN54</accession>
<feature type="transmembrane region" description="Helical" evidence="11">
    <location>
        <begin position="365"/>
        <end position="389"/>
    </location>
</feature>
<feature type="compositionally biased region" description="Low complexity" evidence="12">
    <location>
        <begin position="26"/>
        <end position="42"/>
    </location>
</feature>
<evidence type="ECO:0000256" key="6">
    <source>
        <dbReference type="ARBA" id="ARBA00023139"/>
    </source>
</evidence>
<protein>
    <recommendedName>
        <fullName evidence="11">Palmitoyltransferase</fullName>
        <ecNumber evidence="11">2.3.1.225</ecNumber>
    </recommendedName>
</protein>
<evidence type="ECO:0000259" key="13">
    <source>
        <dbReference type="Pfam" id="PF01529"/>
    </source>
</evidence>
<proteinExistence type="inferred from homology"/>
<evidence type="ECO:0000256" key="9">
    <source>
        <dbReference type="ARBA" id="ARBA00023463"/>
    </source>
</evidence>
<evidence type="ECO:0000256" key="11">
    <source>
        <dbReference type="RuleBase" id="RU079119"/>
    </source>
</evidence>
<dbReference type="GO" id="GO:0005794">
    <property type="term" value="C:Golgi apparatus"/>
    <property type="evidence" value="ECO:0007669"/>
    <property type="project" value="TreeGrafter"/>
</dbReference>
<dbReference type="PROSITE" id="PS50216">
    <property type="entry name" value="DHHC"/>
    <property type="match status" value="1"/>
</dbReference>
<feature type="transmembrane region" description="Helical" evidence="11">
    <location>
        <begin position="415"/>
        <end position="439"/>
    </location>
</feature>
<dbReference type="EC" id="2.3.1.225" evidence="11"/>
<keyword evidence="8 11" id="KW-0012">Acyltransferase</keyword>
<name>A0A9W8DN54_9FUNG</name>
<dbReference type="Proteomes" id="UP001150569">
    <property type="component" value="Unassembled WGS sequence"/>
</dbReference>
<organism evidence="14 15">
    <name type="scientific">Tieghemiomyces parasiticus</name>
    <dbReference type="NCBI Taxonomy" id="78921"/>
    <lineage>
        <taxon>Eukaryota</taxon>
        <taxon>Fungi</taxon>
        <taxon>Fungi incertae sedis</taxon>
        <taxon>Zoopagomycota</taxon>
        <taxon>Kickxellomycotina</taxon>
        <taxon>Dimargaritomycetes</taxon>
        <taxon>Dimargaritales</taxon>
        <taxon>Dimargaritaceae</taxon>
        <taxon>Tieghemiomyces</taxon>
    </lineage>
</organism>
<evidence type="ECO:0000256" key="4">
    <source>
        <dbReference type="ARBA" id="ARBA00022989"/>
    </source>
</evidence>
<dbReference type="GO" id="GO:0006612">
    <property type="term" value="P:protein targeting to membrane"/>
    <property type="evidence" value="ECO:0007669"/>
    <property type="project" value="TreeGrafter"/>
</dbReference>
<evidence type="ECO:0000256" key="10">
    <source>
        <dbReference type="ARBA" id="ARBA00048048"/>
    </source>
</evidence>
<dbReference type="Pfam" id="PF01529">
    <property type="entry name" value="DHHC"/>
    <property type="match status" value="1"/>
</dbReference>